<dbReference type="Pfam" id="PF02515">
    <property type="entry name" value="CoA_transf_3"/>
    <property type="match status" value="1"/>
</dbReference>
<dbReference type="SUPFAM" id="SSF89796">
    <property type="entry name" value="CoA-transferase family III (CaiB/BaiF)"/>
    <property type="match status" value="1"/>
</dbReference>
<dbReference type="Gene3D" id="3.30.1540.10">
    <property type="entry name" value="formyl-coa transferase, domain 3"/>
    <property type="match status" value="1"/>
</dbReference>
<reference evidence="2" key="1">
    <citation type="journal article" date="2019" name="Int. J. Syst. Evol. Microbiol.">
        <title>The Global Catalogue of Microorganisms (GCM) 10K type strain sequencing project: providing services to taxonomists for standard genome sequencing and annotation.</title>
        <authorList>
            <consortium name="The Broad Institute Genomics Platform"/>
            <consortium name="The Broad Institute Genome Sequencing Center for Infectious Disease"/>
            <person name="Wu L."/>
            <person name="Ma J."/>
        </authorList>
    </citation>
    <scope>NUCLEOTIDE SEQUENCE [LARGE SCALE GENOMIC DNA]</scope>
    <source>
        <strain evidence="2">CGMCC 4.1434</strain>
    </source>
</reference>
<keyword evidence="1" id="KW-0808">Transferase</keyword>
<dbReference type="PANTHER" id="PTHR48228:SF5">
    <property type="entry name" value="ALPHA-METHYLACYL-COA RACEMASE"/>
    <property type="match status" value="1"/>
</dbReference>
<proteinExistence type="predicted"/>
<dbReference type="InterPro" id="IPR003673">
    <property type="entry name" value="CoA-Trfase_fam_III"/>
</dbReference>
<evidence type="ECO:0000313" key="1">
    <source>
        <dbReference type="EMBL" id="MFC5587745.1"/>
    </source>
</evidence>
<protein>
    <submittedName>
        <fullName evidence="1">CaiB/BaiF CoA transferase family protein</fullName>
    </submittedName>
</protein>
<dbReference type="Gene3D" id="3.40.50.10540">
    <property type="entry name" value="Crotonobetainyl-coa:carnitine coa-transferase, domain 1"/>
    <property type="match status" value="1"/>
</dbReference>
<dbReference type="PANTHER" id="PTHR48228">
    <property type="entry name" value="SUCCINYL-COA--D-CITRAMALATE COA-TRANSFERASE"/>
    <property type="match status" value="1"/>
</dbReference>
<keyword evidence="2" id="KW-1185">Reference proteome</keyword>
<dbReference type="InterPro" id="IPR050509">
    <property type="entry name" value="CoA-transferase_III"/>
</dbReference>
<dbReference type="Proteomes" id="UP001596109">
    <property type="component" value="Unassembled WGS sequence"/>
</dbReference>
<accession>A0ABW0TFR6</accession>
<dbReference type="RefSeq" id="WP_381430156.1">
    <property type="nucleotide sequence ID" value="NZ_JBHSNO010000001.1"/>
</dbReference>
<name>A0ABW0TFR6_9BACL</name>
<evidence type="ECO:0000313" key="2">
    <source>
        <dbReference type="Proteomes" id="UP001596109"/>
    </source>
</evidence>
<dbReference type="EMBL" id="JBHSNO010000001">
    <property type="protein sequence ID" value="MFC5587745.1"/>
    <property type="molecule type" value="Genomic_DNA"/>
</dbReference>
<organism evidence="1 2">
    <name type="scientific">Sporosarcina soli</name>
    <dbReference type="NCBI Taxonomy" id="334736"/>
    <lineage>
        <taxon>Bacteria</taxon>
        <taxon>Bacillati</taxon>
        <taxon>Bacillota</taxon>
        <taxon>Bacilli</taxon>
        <taxon>Bacillales</taxon>
        <taxon>Caryophanaceae</taxon>
        <taxon>Sporosarcina</taxon>
    </lineage>
</organism>
<dbReference type="InterPro" id="IPR044855">
    <property type="entry name" value="CoA-Trfase_III_dom3_sf"/>
</dbReference>
<dbReference type="InterPro" id="IPR023606">
    <property type="entry name" value="CoA-Trfase_III_dom_1_sf"/>
</dbReference>
<sequence>MLKGIRIIDFSQYLPGPYTTLRLADLGAEIIKVESPIGDPARFPPEKDGGDKYVFRAQNRDKKSIILNLKERSDQQIALDLIKQADVVIESFRPGVTKRLGISYEQVLKENSDIVYCSLSGYGQEGEMSHLGSHDLNYMALSGVLSQLKDDDDRPVHPSTTIADLVGGITASETILAALLQKERTGEGAYLDIALADTVLSLMTNHVLIESATGGQKGVERLHKQVICYGLYETKDGRFVSLGALEQKFWQNFCLAVNKEEWLPEHFSMPVDTNPIYVEIKKLFKNRTLEEWTTFSLEVDCCMAPVLEAGELANHPYYKARNMIHKKWGNNYVATRFTNGQSLLENSTYPPAHGEHTTKVLGELVQASK</sequence>
<gene>
    <name evidence="1" type="ORF">ACFPRA_02325</name>
</gene>
<dbReference type="GO" id="GO:0016740">
    <property type="term" value="F:transferase activity"/>
    <property type="evidence" value="ECO:0007669"/>
    <property type="project" value="UniProtKB-KW"/>
</dbReference>
<comment type="caution">
    <text evidence="1">The sequence shown here is derived from an EMBL/GenBank/DDBJ whole genome shotgun (WGS) entry which is preliminary data.</text>
</comment>